<dbReference type="WBParaSite" id="MBELARI_LOCUS19499">
    <property type="protein sequence ID" value="MBELARI_LOCUS19499"/>
    <property type="gene ID" value="MBELARI_LOCUS19499"/>
</dbReference>
<evidence type="ECO:0000313" key="4">
    <source>
        <dbReference type="WBParaSite" id="MBELARI_LOCUS19499"/>
    </source>
</evidence>
<dbReference type="GO" id="GO:0030414">
    <property type="term" value="F:peptidase inhibitor activity"/>
    <property type="evidence" value="ECO:0007669"/>
    <property type="project" value="InterPro"/>
</dbReference>
<organism evidence="3 4">
    <name type="scientific">Mesorhabditis belari</name>
    <dbReference type="NCBI Taxonomy" id="2138241"/>
    <lineage>
        <taxon>Eukaryota</taxon>
        <taxon>Metazoa</taxon>
        <taxon>Ecdysozoa</taxon>
        <taxon>Nematoda</taxon>
        <taxon>Chromadorea</taxon>
        <taxon>Rhabditida</taxon>
        <taxon>Rhabditina</taxon>
        <taxon>Rhabditomorpha</taxon>
        <taxon>Rhabditoidea</taxon>
        <taxon>Rhabditidae</taxon>
        <taxon>Mesorhabditinae</taxon>
        <taxon>Mesorhabditis</taxon>
    </lineage>
</organism>
<protein>
    <submittedName>
        <fullName evidence="4">WAP domain-containing protein</fullName>
    </submittedName>
</protein>
<reference evidence="4" key="1">
    <citation type="submission" date="2024-02" db="UniProtKB">
        <authorList>
            <consortium name="WormBaseParasite"/>
        </authorList>
    </citation>
    <scope>IDENTIFICATION</scope>
</reference>
<name>A0AAF3EZC2_9BILA</name>
<dbReference type="PROSITE" id="PS51390">
    <property type="entry name" value="WAP"/>
    <property type="match status" value="1"/>
</dbReference>
<feature type="chain" id="PRO_5042291639" evidence="1">
    <location>
        <begin position="19"/>
        <end position="239"/>
    </location>
</feature>
<dbReference type="Proteomes" id="UP000887575">
    <property type="component" value="Unassembled WGS sequence"/>
</dbReference>
<proteinExistence type="predicted"/>
<feature type="domain" description="WAP" evidence="2">
    <location>
        <begin position="106"/>
        <end position="162"/>
    </location>
</feature>
<dbReference type="GO" id="GO:0005576">
    <property type="term" value="C:extracellular region"/>
    <property type="evidence" value="ECO:0007669"/>
    <property type="project" value="InterPro"/>
</dbReference>
<keyword evidence="3" id="KW-1185">Reference proteome</keyword>
<feature type="signal peptide" evidence="1">
    <location>
        <begin position="1"/>
        <end position="18"/>
    </location>
</feature>
<dbReference type="PANTHER" id="PTHR36938:SF3">
    <property type="entry name" value="WAP DOMAIN-CONTAINING PROTEIN"/>
    <property type="match status" value="1"/>
</dbReference>
<evidence type="ECO:0000259" key="2">
    <source>
        <dbReference type="PROSITE" id="PS51390"/>
    </source>
</evidence>
<dbReference type="InterPro" id="IPR008197">
    <property type="entry name" value="WAP_dom"/>
</dbReference>
<sequence length="239" mass="26577">MISNIAILISTITITVQGATMEWCDYWRLRGVSRSECIPLQWSIQKNYQHRQPIESHAASIPLCHVVTRVSQCAKTGFCASGLLCWVGGQPCCANQKLQNRQVGAPGLMNGGQCPAPDDLNVVCRQKTTVSWCNLDRDCHMTSTMHKCCPTPCGYNMCVPSRQPVDLITRMSSLSIVPTQCPPLDEVPIWCRNPSNSGTSWCNSHNECRQTSMHTRLCCPTRCGYNVCLLKLPNKFIIA</sequence>
<dbReference type="AlphaFoldDB" id="A0AAF3EZC2"/>
<keyword evidence="1" id="KW-0732">Signal</keyword>
<accession>A0AAF3EZC2</accession>
<dbReference type="PANTHER" id="PTHR36938">
    <property type="entry name" value="PROTEIN CBG26935"/>
    <property type="match status" value="1"/>
</dbReference>
<evidence type="ECO:0000256" key="1">
    <source>
        <dbReference type="SAM" id="SignalP"/>
    </source>
</evidence>
<evidence type="ECO:0000313" key="3">
    <source>
        <dbReference type="Proteomes" id="UP000887575"/>
    </source>
</evidence>